<proteinExistence type="predicted"/>
<comment type="caution">
    <text evidence="1">The sequence shown here is derived from an EMBL/GenBank/DDBJ whole genome shotgun (WGS) entry which is preliminary data.</text>
</comment>
<dbReference type="EMBL" id="BJWL01000246">
    <property type="protein sequence ID" value="GFS36237.1"/>
    <property type="molecule type" value="Genomic_DNA"/>
</dbReference>
<sequence>MVTCLPSLAATNLSSRARESQWELGASQSCCWGPSPAILFRRALLGLLALSFSNEQGGWEARLILGGIGKSEDWILDWRNLDFNRKIYSWGLLLAKGPGLRRRNIPTSLELDSDLYHI</sequence>
<protein>
    <submittedName>
        <fullName evidence="1">Uncharacterized protein</fullName>
    </submittedName>
</protein>
<keyword evidence="2" id="KW-1185">Reference proteome</keyword>
<gene>
    <name evidence="1" type="ORF">Acr_00g0044870</name>
</gene>
<dbReference type="AlphaFoldDB" id="A0A7J0DJ76"/>
<name>A0A7J0DJ76_9ERIC</name>
<dbReference type="Proteomes" id="UP000585474">
    <property type="component" value="Unassembled WGS sequence"/>
</dbReference>
<accession>A0A7J0DJ76</accession>
<reference evidence="2" key="1">
    <citation type="submission" date="2019-07" db="EMBL/GenBank/DDBJ databases">
        <title>De Novo Assembly of kiwifruit Actinidia rufa.</title>
        <authorList>
            <person name="Sugita-Konishi S."/>
            <person name="Sato K."/>
            <person name="Mori E."/>
            <person name="Abe Y."/>
            <person name="Kisaki G."/>
            <person name="Hamano K."/>
            <person name="Suezawa K."/>
            <person name="Otani M."/>
            <person name="Fukuda T."/>
            <person name="Manabe T."/>
            <person name="Gomi K."/>
            <person name="Tabuchi M."/>
            <person name="Akimitsu K."/>
            <person name="Kataoka I."/>
        </authorList>
    </citation>
    <scope>NUCLEOTIDE SEQUENCE [LARGE SCALE GENOMIC DNA]</scope>
    <source>
        <strain evidence="2">cv. Fuchu</strain>
    </source>
</reference>
<evidence type="ECO:0000313" key="2">
    <source>
        <dbReference type="Proteomes" id="UP000585474"/>
    </source>
</evidence>
<organism evidence="1 2">
    <name type="scientific">Actinidia rufa</name>
    <dbReference type="NCBI Taxonomy" id="165716"/>
    <lineage>
        <taxon>Eukaryota</taxon>
        <taxon>Viridiplantae</taxon>
        <taxon>Streptophyta</taxon>
        <taxon>Embryophyta</taxon>
        <taxon>Tracheophyta</taxon>
        <taxon>Spermatophyta</taxon>
        <taxon>Magnoliopsida</taxon>
        <taxon>eudicotyledons</taxon>
        <taxon>Gunneridae</taxon>
        <taxon>Pentapetalae</taxon>
        <taxon>asterids</taxon>
        <taxon>Ericales</taxon>
        <taxon>Actinidiaceae</taxon>
        <taxon>Actinidia</taxon>
    </lineage>
</organism>
<evidence type="ECO:0000313" key="1">
    <source>
        <dbReference type="EMBL" id="GFS36237.1"/>
    </source>
</evidence>